<gene>
    <name evidence="6" type="ORF">SOO65_02900</name>
</gene>
<sequence length="723" mass="80367">MRTNISENEATAVNSKSNPEYNKKLDIIKKHKLTKADLSWFLKNIYLSRKTDDAEITMKKQNKAFFQISGAGHEGILSATAKVLKAKHDYFIPYYRDRALVLGLGHSVYEQLCQANGNTGDTASHGRQMPAHWGNVNLNIVSKSSCTGTQFLQAVGIAEAGLHLKKMKLKDSPVYNDREIVYVSCGDGTTSQGEFWEGLTTACVNKLPVLFMVEDNGYAISTPTWVQTPGGSISKALANFPGLKIFVCDGNCPIESYDTMVEVEKYLRAGNGPVLVHASVTRPYSHSLSDDHGYYRTKDDLADEHYRDVFNAFPRFLTGTGLFTTDEVKAHLDEATKEVRDSMNRALETAWPDKSTYKDHLYSDIDPTSSEFDTAPQFSGKEDIPLATAINMTLKSEIKKNPLMMVFGEDVADFTEVEKYDNPDLKGKGGVFKVTHGVQKAAKAGQVFNSPLAEANIIGRAIGMAMRGLKPVVEIQFFDYIWTAYMQLKNEMATTRYRSGGDFKCPMVVRVPIGGYLRGGAMYHSQSGESLFTHNPGIRVVYPSNAQDAIGLLRTAIRCDDPVMFLEHKHLYYQGYNRSADPGEEYMIPFGKARVVKEGKSATIVAWGALVQKSVEAAKELEKEGHSIEILDARTIAPFDFEAVFKSLKKTHRLLICHEEHKTSGFAGEIAARVNEEAFETLDAPILRVCSEDTHVAYCPDLEEVILPQTNNVVDALRKLLAY</sequence>
<evidence type="ECO:0000256" key="2">
    <source>
        <dbReference type="ARBA" id="ARBA00003906"/>
    </source>
</evidence>
<dbReference type="InterPro" id="IPR001017">
    <property type="entry name" value="DH_E1"/>
</dbReference>
<dbReference type="KEGG" id="psti:SOO65_02900"/>
<comment type="function">
    <text evidence="2">E1 component of the 2-oxoglutarate dehydrogenase (OGDH) complex which catalyzes the decarboxylation of 2-oxoglutarate, the first step in the conversion of 2-oxoglutarate to succinyl-CoA and CO(2).</text>
</comment>
<dbReference type="SUPFAM" id="SSF52518">
    <property type="entry name" value="Thiamin diphosphate-binding fold (THDP-binding)"/>
    <property type="match status" value="2"/>
</dbReference>
<evidence type="ECO:0000256" key="3">
    <source>
        <dbReference type="ARBA" id="ARBA00023002"/>
    </source>
</evidence>
<dbReference type="Pfam" id="PF02780">
    <property type="entry name" value="Transketolase_C"/>
    <property type="match status" value="1"/>
</dbReference>
<comment type="cofactor">
    <cofactor evidence="1">
        <name>thiamine diphosphate</name>
        <dbReference type="ChEBI" id="CHEBI:58937"/>
    </cofactor>
</comment>
<protein>
    <submittedName>
        <fullName evidence="6">Thiamine pyrophosphate-dependent enzyme</fullName>
    </submittedName>
</protein>
<dbReference type="FunFam" id="3.40.50.970:FF:000001">
    <property type="entry name" value="Pyruvate dehydrogenase E1 beta subunit"/>
    <property type="match status" value="1"/>
</dbReference>
<dbReference type="PANTHER" id="PTHR43257:SF2">
    <property type="entry name" value="PYRUVATE DEHYDROGENASE E1 COMPONENT SUBUNIT BETA"/>
    <property type="match status" value="1"/>
</dbReference>
<dbReference type="FunFam" id="3.40.50.920:FF:000001">
    <property type="entry name" value="Pyruvate dehydrogenase E1 beta subunit"/>
    <property type="match status" value="1"/>
</dbReference>
<dbReference type="RefSeq" id="WP_321396644.1">
    <property type="nucleotide sequence ID" value="NZ_CP139487.1"/>
</dbReference>
<dbReference type="CDD" id="cd02000">
    <property type="entry name" value="TPP_E1_PDC_ADC_BCADC"/>
    <property type="match status" value="1"/>
</dbReference>
<keyword evidence="7" id="KW-1185">Reference proteome</keyword>
<dbReference type="SUPFAM" id="SSF52922">
    <property type="entry name" value="TK C-terminal domain-like"/>
    <property type="match status" value="1"/>
</dbReference>
<evidence type="ECO:0000313" key="6">
    <source>
        <dbReference type="EMBL" id="WPU65685.1"/>
    </source>
</evidence>
<dbReference type="Proteomes" id="UP001324634">
    <property type="component" value="Chromosome"/>
</dbReference>
<keyword evidence="3" id="KW-0560">Oxidoreductase</keyword>
<dbReference type="Gene3D" id="3.40.50.920">
    <property type="match status" value="1"/>
</dbReference>
<dbReference type="GO" id="GO:0016624">
    <property type="term" value="F:oxidoreductase activity, acting on the aldehyde or oxo group of donors, disulfide as acceptor"/>
    <property type="evidence" value="ECO:0007669"/>
    <property type="project" value="InterPro"/>
</dbReference>
<evidence type="ECO:0000256" key="4">
    <source>
        <dbReference type="ARBA" id="ARBA00023052"/>
    </source>
</evidence>
<dbReference type="InterPro" id="IPR029061">
    <property type="entry name" value="THDP-binding"/>
</dbReference>
<keyword evidence="4" id="KW-0786">Thiamine pyrophosphate</keyword>
<dbReference type="EMBL" id="CP139487">
    <property type="protein sequence ID" value="WPU65685.1"/>
    <property type="molecule type" value="Genomic_DNA"/>
</dbReference>
<dbReference type="Pfam" id="PF02779">
    <property type="entry name" value="Transket_pyr"/>
    <property type="match status" value="1"/>
</dbReference>
<dbReference type="InterPro" id="IPR005475">
    <property type="entry name" value="Transketolase-like_Pyr-bd"/>
</dbReference>
<dbReference type="InterPro" id="IPR009014">
    <property type="entry name" value="Transketo_C/PFOR_II"/>
</dbReference>
<evidence type="ECO:0000256" key="1">
    <source>
        <dbReference type="ARBA" id="ARBA00001964"/>
    </source>
</evidence>
<dbReference type="InterPro" id="IPR033248">
    <property type="entry name" value="Transketolase_C"/>
</dbReference>
<proteinExistence type="predicted"/>
<dbReference type="Gene3D" id="3.40.50.970">
    <property type="match status" value="2"/>
</dbReference>
<organism evidence="6 7">
    <name type="scientific">Peredibacter starrii</name>
    <dbReference type="NCBI Taxonomy" id="28202"/>
    <lineage>
        <taxon>Bacteria</taxon>
        <taxon>Pseudomonadati</taxon>
        <taxon>Bdellovibrionota</taxon>
        <taxon>Bacteriovoracia</taxon>
        <taxon>Bacteriovoracales</taxon>
        <taxon>Bacteriovoracaceae</taxon>
        <taxon>Peredibacter</taxon>
    </lineage>
</organism>
<evidence type="ECO:0000259" key="5">
    <source>
        <dbReference type="SMART" id="SM00861"/>
    </source>
</evidence>
<dbReference type="CDD" id="cd07036">
    <property type="entry name" value="TPP_PYR_E1-PDHc-beta_like"/>
    <property type="match status" value="1"/>
</dbReference>
<evidence type="ECO:0000313" key="7">
    <source>
        <dbReference type="Proteomes" id="UP001324634"/>
    </source>
</evidence>
<feature type="domain" description="Transketolase-like pyrimidine-binding" evidence="5">
    <location>
        <begin position="384"/>
        <end position="574"/>
    </location>
</feature>
<accession>A0AAX4HRP4</accession>
<dbReference type="SMART" id="SM00861">
    <property type="entry name" value="Transket_pyr"/>
    <property type="match status" value="1"/>
</dbReference>
<reference evidence="6 7" key="1">
    <citation type="submission" date="2023-11" db="EMBL/GenBank/DDBJ databases">
        <title>Peredibacter starrii A3.12.</title>
        <authorList>
            <person name="Mitchell R.J."/>
        </authorList>
    </citation>
    <scope>NUCLEOTIDE SEQUENCE [LARGE SCALE GENOMIC DNA]</scope>
    <source>
        <strain evidence="6 7">A3.12</strain>
    </source>
</reference>
<dbReference type="AlphaFoldDB" id="A0AAX4HRP4"/>
<dbReference type="PANTHER" id="PTHR43257">
    <property type="entry name" value="PYRUVATE DEHYDROGENASE E1 COMPONENT BETA SUBUNIT"/>
    <property type="match status" value="1"/>
</dbReference>
<dbReference type="Pfam" id="PF00676">
    <property type="entry name" value="E1_dh"/>
    <property type="match status" value="1"/>
</dbReference>
<name>A0AAX4HRP4_9BACT</name>